<dbReference type="OrthoDB" id="1669814at2759"/>
<accession>W1NDH6</accession>
<evidence type="ECO:0000256" key="1">
    <source>
        <dbReference type="ARBA" id="ARBA00006484"/>
    </source>
</evidence>
<dbReference type="PRINTS" id="PR00080">
    <property type="entry name" value="SDRFAMILY"/>
</dbReference>
<dbReference type="InterPro" id="IPR020904">
    <property type="entry name" value="Sc_DH/Rdtase_CS"/>
</dbReference>
<proteinExistence type="inferred from homology"/>
<protein>
    <recommendedName>
        <fullName evidence="3">Ketoreductase domain-containing protein</fullName>
    </recommendedName>
</protein>
<evidence type="ECO:0000256" key="2">
    <source>
        <dbReference type="ARBA" id="ARBA00023002"/>
    </source>
</evidence>
<dbReference type="PROSITE" id="PS00061">
    <property type="entry name" value="ADH_SHORT"/>
    <property type="match status" value="1"/>
</dbReference>
<reference evidence="5" key="1">
    <citation type="journal article" date="2013" name="Science">
        <title>The Amborella genome and the evolution of flowering plants.</title>
        <authorList>
            <consortium name="Amborella Genome Project"/>
        </authorList>
    </citation>
    <scope>NUCLEOTIDE SEQUENCE [LARGE SCALE GENOMIC DNA]</scope>
</reference>
<dbReference type="eggNOG" id="KOG0725">
    <property type="taxonomic scope" value="Eukaryota"/>
</dbReference>
<dbReference type="Pfam" id="PF13561">
    <property type="entry name" value="adh_short_C2"/>
    <property type="match status" value="1"/>
</dbReference>
<evidence type="ECO:0000259" key="3">
    <source>
        <dbReference type="SMART" id="SM00822"/>
    </source>
</evidence>
<dbReference type="InterPro" id="IPR036291">
    <property type="entry name" value="NAD(P)-bd_dom_sf"/>
</dbReference>
<dbReference type="SUPFAM" id="SSF51735">
    <property type="entry name" value="NAD(P)-binding Rossmann-fold domains"/>
    <property type="match status" value="1"/>
</dbReference>
<comment type="similarity">
    <text evidence="1">Belongs to the short-chain dehydrogenases/reductases (SDR) family.</text>
</comment>
<dbReference type="InterPro" id="IPR002347">
    <property type="entry name" value="SDR_fam"/>
</dbReference>
<keyword evidence="2" id="KW-0560">Oxidoreductase</keyword>
<dbReference type="STRING" id="13333.W1NDH6"/>
<sequence>MENPRPIPAPQRLHPLAGRVAIVTGGSGGIGAAVAQHLATLGAQVAITYSSSPGKADALVQSINSDSETSSSPPTTAQPRATAIKCDITDPVQVQSLFDQASQILGPDIHILVNSAGILDPNYPTIATTPLEDWDRTFSTNTRGAFLCAREAARRLVKGGGGRIIMFTSSAIGVLRVGFGAYAASKSAVETMTKTLAKELRGTRITANCVAPGPVATEMFFAGKNEDLVKKITMENPLERLGEIGDVAPVIGFLASDEGEWINGQVIRVNGGLV</sequence>
<feature type="domain" description="Ketoreductase" evidence="3">
    <location>
        <begin position="19"/>
        <end position="219"/>
    </location>
</feature>
<dbReference type="OMA" id="MVSANRH"/>
<organism evidence="4 5">
    <name type="scientific">Amborella trichopoda</name>
    <dbReference type="NCBI Taxonomy" id="13333"/>
    <lineage>
        <taxon>Eukaryota</taxon>
        <taxon>Viridiplantae</taxon>
        <taxon>Streptophyta</taxon>
        <taxon>Embryophyta</taxon>
        <taxon>Tracheophyta</taxon>
        <taxon>Spermatophyta</taxon>
        <taxon>Magnoliopsida</taxon>
        <taxon>Amborellales</taxon>
        <taxon>Amborellaceae</taxon>
        <taxon>Amborella</taxon>
    </lineage>
</organism>
<dbReference type="PANTHER" id="PTHR48107">
    <property type="entry name" value="NADPH-DEPENDENT ALDEHYDE REDUCTASE-LIKE PROTEIN, CHLOROPLASTIC-RELATED"/>
    <property type="match status" value="1"/>
</dbReference>
<gene>
    <name evidence="4" type="ORF">AMTR_s00004p00075960</name>
</gene>
<keyword evidence="5" id="KW-1185">Reference proteome</keyword>
<dbReference type="PANTHER" id="PTHR48107:SF7">
    <property type="entry name" value="RE15974P"/>
    <property type="match status" value="1"/>
</dbReference>
<dbReference type="GO" id="GO:0016614">
    <property type="term" value="F:oxidoreductase activity, acting on CH-OH group of donors"/>
    <property type="evidence" value="ECO:0007669"/>
    <property type="project" value="UniProtKB-ARBA"/>
</dbReference>
<name>W1NDH6_AMBTC</name>
<dbReference type="InterPro" id="IPR057326">
    <property type="entry name" value="KR_dom"/>
</dbReference>
<dbReference type="HOGENOM" id="CLU_010194_1_3_1"/>
<dbReference type="AlphaFoldDB" id="W1NDH6"/>
<dbReference type="Gramene" id="ERM93542">
    <property type="protein sequence ID" value="ERM93542"/>
    <property type="gene ID" value="AMTR_s00004p00075960"/>
</dbReference>
<evidence type="ECO:0000313" key="4">
    <source>
        <dbReference type="EMBL" id="ERM93542.1"/>
    </source>
</evidence>
<dbReference type="SMART" id="SM00822">
    <property type="entry name" value="PKS_KR"/>
    <property type="match status" value="1"/>
</dbReference>
<dbReference type="EMBL" id="KI397628">
    <property type="protein sequence ID" value="ERM93542.1"/>
    <property type="molecule type" value="Genomic_DNA"/>
</dbReference>
<dbReference type="FunFam" id="3.40.50.720:FF:000084">
    <property type="entry name" value="Short-chain dehydrogenase reductase"/>
    <property type="match status" value="1"/>
</dbReference>
<dbReference type="Gene3D" id="3.40.50.720">
    <property type="entry name" value="NAD(P)-binding Rossmann-like Domain"/>
    <property type="match status" value="1"/>
</dbReference>
<evidence type="ECO:0000313" key="5">
    <source>
        <dbReference type="Proteomes" id="UP000017836"/>
    </source>
</evidence>
<dbReference type="KEGG" id="atr:18421444"/>
<dbReference type="Proteomes" id="UP000017836">
    <property type="component" value="Unassembled WGS sequence"/>
</dbReference>
<dbReference type="PRINTS" id="PR00081">
    <property type="entry name" value="GDHRDH"/>
</dbReference>